<reference evidence="2" key="1">
    <citation type="submission" date="2019-06" db="EMBL/GenBank/DDBJ databases">
        <title>The complete genome of Emcibacter congregatus ZYLT.</title>
        <authorList>
            <person name="Zhao Z."/>
        </authorList>
    </citation>
    <scope>NUCLEOTIDE SEQUENCE [LARGE SCALE GENOMIC DNA]</scope>
    <source>
        <strain evidence="2">MCCC 1A06723</strain>
    </source>
</reference>
<evidence type="ECO:0000313" key="1">
    <source>
        <dbReference type="EMBL" id="TPD59091.1"/>
    </source>
</evidence>
<dbReference type="Proteomes" id="UP000319148">
    <property type="component" value="Unassembled WGS sequence"/>
</dbReference>
<dbReference type="AlphaFoldDB" id="A0A501PGJ1"/>
<dbReference type="RefSeq" id="WP_139941310.1">
    <property type="nucleotide sequence ID" value="NZ_JBHSYP010000002.1"/>
</dbReference>
<evidence type="ECO:0000313" key="2">
    <source>
        <dbReference type="Proteomes" id="UP000319148"/>
    </source>
</evidence>
<gene>
    <name evidence="1" type="ORF">FIV46_12720</name>
</gene>
<protein>
    <submittedName>
        <fullName evidence="1">Uncharacterized protein</fullName>
    </submittedName>
</protein>
<proteinExistence type="predicted"/>
<comment type="caution">
    <text evidence="1">The sequence shown here is derived from an EMBL/GenBank/DDBJ whole genome shotgun (WGS) entry which is preliminary data.</text>
</comment>
<name>A0A501PGJ1_9PROT</name>
<accession>A0A501PGJ1</accession>
<sequence>MATTRFNQEMMQELEQLLAELYGILSENRPQLEQASVRSELVRLLSWAESAYAGSASAERLLEGKGPELVEHMKNWVELAGREYMDLEDESPTTAPAGEPEPQKLYETAGKLEDVMKTLSHLKQKAE</sequence>
<organism evidence="1 2">
    <name type="scientific">Emcibacter nanhaiensis</name>
    <dbReference type="NCBI Taxonomy" id="1505037"/>
    <lineage>
        <taxon>Bacteria</taxon>
        <taxon>Pseudomonadati</taxon>
        <taxon>Pseudomonadota</taxon>
        <taxon>Alphaproteobacteria</taxon>
        <taxon>Emcibacterales</taxon>
        <taxon>Emcibacteraceae</taxon>
        <taxon>Emcibacter</taxon>
    </lineage>
</organism>
<keyword evidence="2" id="KW-1185">Reference proteome</keyword>
<dbReference type="EMBL" id="VFIY01000015">
    <property type="protein sequence ID" value="TPD59091.1"/>
    <property type="molecule type" value="Genomic_DNA"/>
</dbReference>